<dbReference type="eggNOG" id="KOG3021">
    <property type="taxonomic scope" value="Eukaryota"/>
</dbReference>
<evidence type="ECO:0000256" key="1">
    <source>
        <dbReference type="ARBA" id="ARBA00011961"/>
    </source>
</evidence>
<reference evidence="3 4" key="1">
    <citation type="journal article" date="2005" name="Nature">
        <title>The genome sequence of the rice blast fungus Magnaporthe grisea.</title>
        <authorList>
            <person name="Dean R.A."/>
            <person name="Talbot N.J."/>
            <person name="Ebbole D.J."/>
            <person name="Farman M.L."/>
            <person name="Mitchell T.K."/>
            <person name="Orbach M.J."/>
            <person name="Thon M."/>
            <person name="Kulkarni R."/>
            <person name="Xu J.R."/>
            <person name="Pan H."/>
            <person name="Read N.D."/>
            <person name="Lee Y.H."/>
            <person name="Carbone I."/>
            <person name="Brown D."/>
            <person name="Oh Y.Y."/>
            <person name="Donofrio N."/>
            <person name="Jeong J.S."/>
            <person name="Soanes D.M."/>
            <person name="Djonovic S."/>
            <person name="Kolomiets E."/>
            <person name="Rehmeyer C."/>
            <person name="Li W."/>
            <person name="Harding M."/>
            <person name="Kim S."/>
            <person name="Lebrun M.H."/>
            <person name="Bohnert H."/>
            <person name="Coughlan S."/>
            <person name="Butler J."/>
            <person name="Calvo S."/>
            <person name="Ma L.J."/>
            <person name="Nicol R."/>
            <person name="Purcell S."/>
            <person name="Nusbaum C."/>
            <person name="Galagan J.E."/>
            <person name="Birren B.W."/>
        </authorList>
    </citation>
    <scope>NUCLEOTIDE SEQUENCE [LARGE SCALE GENOMIC DNA]</scope>
    <source>
        <strain evidence="4">70-15 / ATCC MYA-4617 / FGSC 8958</strain>
    </source>
</reference>
<sequence>MEERTHSPDEELRQLRQQRFSKVIPRILRPLKTQGRSLQPVLVHGDLWEGNVAIDKTTGRPVIFDACPCYAHNEYELAPWWVPRHKIARDYVNKYAQLRKPSEPAEDFEDHGLVYCLFEAFVSSLHPNYLEFRKINLSTNILEAMSSIESSKGLNHSQHEGFFLDSHEHAGIVSSQRPGNMRSVTTTQLPGYNLWSYSIIQKLQGLIIATIAIKFMRTAGDSRSIHTEISLLFPLKPAKPLYVPIHQPGNGNPKSASMQFHIIRLEQAVLVGKAASDHSKYQGDRKGVAWR</sequence>
<accession>G4MW30</accession>
<dbReference type="HOGENOM" id="CLU_958290_0_0_1"/>
<dbReference type="PANTHER" id="PTHR12149:SF8">
    <property type="entry name" value="PROTEIN-RIBULOSAMINE 3-KINASE"/>
    <property type="match status" value="1"/>
</dbReference>
<protein>
    <recommendedName>
        <fullName evidence="1">protein-ribulosamine 3-kinase</fullName>
        <ecNumber evidence="1">2.7.1.172</ecNumber>
    </recommendedName>
</protein>
<comment type="catalytic activity">
    <reaction evidence="2">
        <text>N(6)-D-ribulosyl-L-lysyl-[protein] + ATP = N(6)-(3-O-phospho-D-ribulosyl)-L-lysyl-[protein] + ADP + H(+)</text>
        <dbReference type="Rhea" id="RHEA:48432"/>
        <dbReference type="Rhea" id="RHEA-COMP:12103"/>
        <dbReference type="Rhea" id="RHEA-COMP:12104"/>
        <dbReference type="ChEBI" id="CHEBI:15378"/>
        <dbReference type="ChEBI" id="CHEBI:30616"/>
        <dbReference type="ChEBI" id="CHEBI:90418"/>
        <dbReference type="ChEBI" id="CHEBI:90420"/>
        <dbReference type="ChEBI" id="CHEBI:456216"/>
        <dbReference type="EC" id="2.7.1.172"/>
    </reaction>
    <physiologicalReaction direction="left-to-right" evidence="2">
        <dbReference type="Rhea" id="RHEA:48433"/>
    </physiologicalReaction>
</comment>
<dbReference type="Proteomes" id="UP000009058">
    <property type="component" value="Chromosome 2"/>
</dbReference>
<dbReference type="RefSeq" id="XP_003713990.1">
    <property type="nucleotide sequence ID" value="XM_003713942.1"/>
</dbReference>
<dbReference type="EMBL" id="CM001232">
    <property type="protein sequence ID" value="EHA54183.1"/>
    <property type="molecule type" value="Genomic_DNA"/>
</dbReference>
<dbReference type="PANTHER" id="PTHR12149">
    <property type="entry name" value="FRUCTOSAMINE 3 KINASE-RELATED PROTEIN"/>
    <property type="match status" value="1"/>
</dbReference>
<dbReference type="SUPFAM" id="SSF56112">
    <property type="entry name" value="Protein kinase-like (PK-like)"/>
    <property type="match status" value="1"/>
</dbReference>
<evidence type="ECO:0000313" key="4">
    <source>
        <dbReference type="Proteomes" id="UP000009058"/>
    </source>
</evidence>
<name>G4MW30_PYRO7</name>
<dbReference type="VEuPathDB" id="FungiDB:MGG_08952"/>
<dbReference type="GO" id="GO:0102193">
    <property type="term" value="F:protein-ribulosamine 3-kinase activity"/>
    <property type="evidence" value="ECO:0007669"/>
    <property type="project" value="UniProtKB-EC"/>
</dbReference>
<dbReference type="InterPro" id="IPR016477">
    <property type="entry name" value="Fructo-/Ketosamine-3-kinase"/>
</dbReference>
<dbReference type="Gene3D" id="3.90.1200.10">
    <property type="match status" value="1"/>
</dbReference>
<reference key="2">
    <citation type="submission" date="2011-05" db="EMBL/GenBank/DDBJ databases">
        <title>The Genome Sequence of Magnaporthe oryzae 70-15.</title>
        <authorList>
            <consortium name="The Broad Institute Genome Sequencing Platform"/>
            <person name="Ma L.-J."/>
            <person name="Dead R."/>
            <person name="Young S.K."/>
            <person name="Zeng Q."/>
            <person name="Gargeya S."/>
            <person name="Fitzgerald M."/>
            <person name="Haas B."/>
            <person name="Abouelleil A."/>
            <person name="Alvarado L."/>
            <person name="Arachchi H.M."/>
            <person name="Berlin A."/>
            <person name="Brown A."/>
            <person name="Chapman S.B."/>
            <person name="Chen Z."/>
            <person name="Dunbar C."/>
            <person name="Freedman E."/>
            <person name="Gearin G."/>
            <person name="Gellesch M."/>
            <person name="Goldberg J."/>
            <person name="Griggs A."/>
            <person name="Gujja S."/>
            <person name="Heiman D."/>
            <person name="Howarth C."/>
            <person name="Larson L."/>
            <person name="Lui A."/>
            <person name="MacDonald P.J.P."/>
            <person name="Mehta T."/>
            <person name="Montmayeur A."/>
            <person name="Murphy C."/>
            <person name="Neiman D."/>
            <person name="Pearson M."/>
            <person name="Priest M."/>
            <person name="Roberts A."/>
            <person name="Saif S."/>
            <person name="Shea T."/>
            <person name="Shenoy N."/>
            <person name="Sisk P."/>
            <person name="Stolte C."/>
            <person name="Sykes S."/>
            <person name="Yandava C."/>
            <person name="Wortman J."/>
            <person name="Nusbaum C."/>
            <person name="Birren B."/>
        </authorList>
    </citation>
    <scope>NUCLEOTIDE SEQUENCE</scope>
    <source>
        <strain>70-15</strain>
    </source>
</reference>
<dbReference type="OrthoDB" id="5772781at2759"/>
<proteinExistence type="predicted"/>
<dbReference type="AlphaFoldDB" id="G4MW30"/>
<keyword evidence="4" id="KW-1185">Reference proteome</keyword>
<gene>
    <name evidence="3" type="ORF">MGG_08952</name>
</gene>
<dbReference type="GeneID" id="2679937"/>
<dbReference type="Pfam" id="PF03881">
    <property type="entry name" value="Fructosamin_kin"/>
    <property type="match status" value="1"/>
</dbReference>
<dbReference type="EC" id="2.7.1.172" evidence="1"/>
<dbReference type="KEGG" id="mgr:MGG_08952"/>
<dbReference type="OMA" id="HEHAGIV"/>
<evidence type="ECO:0000313" key="3">
    <source>
        <dbReference type="EMBL" id="EHA54183.1"/>
    </source>
</evidence>
<organism evidence="3 4">
    <name type="scientific">Pyricularia oryzae (strain 70-15 / ATCC MYA-4617 / FGSC 8958)</name>
    <name type="common">Rice blast fungus</name>
    <name type="synonym">Magnaporthe oryzae</name>
    <dbReference type="NCBI Taxonomy" id="242507"/>
    <lineage>
        <taxon>Eukaryota</taxon>
        <taxon>Fungi</taxon>
        <taxon>Dikarya</taxon>
        <taxon>Ascomycota</taxon>
        <taxon>Pezizomycotina</taxon>
        <taxon>Sordariomycetes</taxon>
        <taxon>Sordariomycetidae</taxon>
        <taxon>Magnaporthales</taxon>
        <taxon>Pyriculariaceae</taxon>
        <taxon>Pyricularia</taxon>
    </lineage>
</organism>
<evidence type="ECO:0000256" key="2">
    <source>
        <dbReference type="ARBA" id="ARBA00048655"/>
    </source>
</evidence>
<dbReference type="InParanoid" id="G4MW30"/>
<dbReference type="InterPro" id="IPR011009">
    <property type="entry name" value="Kinase-like_dom_sf"/>
</dbReference>